<dbReference type="Proteomes" id="UP000298663">
    <property type="component" value="Unassembled WGS sequence"/>
</dbReference>
<name>A0A4U5NDJ4_STECR</name>
<gene>
    <name evidence="1" type="ORF">L596_014802</name>
</gene>
<dbReference type="STRING" id="34508.A0A4U5NDJ4"/>
<proteinExistence type="predicted"/>
<keyword evidence="2" id="KW-1185">Reference proteome</keyword>
<comment type="caution">
    <text evidence="1">The sequence shown here is derived from an EMBL/GenBank/DDBJ whole genome shotgun (WGS) entry which is preliminary data.</text>
</comment>
<evidence type="ECO:0000313" key="2">
    <source>
        <dbReference type="Proteomes" id="UP000298663"/>
    </source>
</evidence>
<evidence type="ECO:0008006" key="3">
    <source>
        <dbReference type="Google" id="ProtNLM"/>
    </source>
</evidence>
<dbReference type="InterPro" id="IPR011990">
    <property type="entry name" value="TPR-like_helical_dom_sf"/>
</dbReference>
<reference evidence="1 2" key="1">
    <citation type="journal article" date="2015" name="Genome Biol.">
        <title>Comparative genomics of Steinernema reveals deeply conserved gene regulatory networks.</title>
        <authorList>
            <person name="Dillman A.R."/>
            <person name="Macchietto M."/>
            <person name="Porter C.F."/>
            <person name="Rogers A."/>
            <person name="Williams B."/>
            <person name="Antoshechkin I."/>
            <person name="Lee M.M."/>
            <person name="Goodwin Z."/>
            <person name="Lu X."/>
            <person name="Lewis E.E."/>
            <person name="Goodrich-Blair H."/>
            <person name="Stock S.P."/>
            <person name="Adams B.J."/>
            <person name="Sternberg P.W."/>
            <person name="Mortazavi A."/>
        </authorList>
    </citation>
    <scope>NUCLEOTIDE SEQUENCE [LARGE SCALE GENOMIC DNA]</scope>
    <source>
        <strain evidence="1 2">ALL</strain>
    </source>
</reference>
<evidence type="ECO:0000313" key="1">
    <source>
        <dbReference type="EMBL" id="TKR80794.1"/>
    </source>
</evidence>
<dbReference type="SUPFAM" id="SSF48452">
    <property type="entry name" value="TPR-like"/>
    <property type="match status" value="1"/>
</dbReference>
<reference evidence="1 2" key="2">
    <citation type="journal article" date="2019" name="G3 (Bethesda)">
        <title>Hybrid Assembly of the Genome of the Entomopathogenic Nematode Steinernema carpocapsae Identifies the X-Chromosome.</title>
        <authorList>
            <person name="Serra L."/>
            <person name="Macchietto M."/>
            <person name="Macias-Munoz A."/>
            <person name="McGill C.J."/>
            <person name="Rodriguez I.M."/>
            <person name="Rodriguez B."/>
            <person name="Murad R."/>
            <person name="Mortazavi A."/>
        </authorList>
    </citation>
    <scope>NUCLEOTIDE SEQUENCE [LARGE SCALE GENOMIC DNA]</scope>
    <source>
        <strain evidence="1 2">ALL</strain>
    </source>
</reference>
<dbReference type="Gene3D" id="1.25.40.10">
    <property type="entry name" value="Tetratricopeptide repeat domain"/>
    <property type="match status" value="1"/>
</dbReference>
<dbReference type="OrthoDB" id="10006270at2759"/>
<protein>
    <recommendedName>
        <fullName evidence="3">Cdc23 domain-containing protein</fullName>
    </recommendedName>
</protein>
<accession>A0A4U5NDJ4</accession>
<organism evidence="1 2">
    <name type="scientific">Steinernema carpocapsae</name>
    <name type="common">Entomopathogenic nematode</name>
    <dbReference type="NCBI Taxonomy" id="34508"/>
    <lineage>
        <taxon>Eukaryota</taxon>
        <taxon>Metazoa</taxon>
        <taxon>Ecdysozoa</taxon>
        <taxon>Nematoda</taxon>
        <taxon>Chromadorea</taxon>
        <taxon>Rhabditida</taxon>
        <taxon>Tylenchina</taxon>
        <taxon>Panagrolaimomorpha</taxon>
        <taxon>Strongyloidoidea</taxon>
        <taxon>Steinernematidae</taxon>
        <taxon>Steinernema</taxon>
    </lineage>
</organism>
<dbReference type="AlphaFoldDB" id="A0A4U5NDJ4"/>
<dbReference type="EMBL" id="AZBU02000004">
    <property type="protein sequence ID" value="TKR80794.1"/>
    <property type="molecule type" value="Genomic_DNA"/>
</dbReference>
<sequence length="254" mass="29629">MWSLDDANAMRKEFDAGEVLKAYTMGREMIMVGNNKEVNPALLVYLATLVELKKPIEVYNLSHELIKKAPEHPLTYYSIALHRHLIRNDEEARHYMDKCVRTEGAPPEVYIAYGHILSAESEHECALHCYLNAAMKITNAYQPVLYWAMEQRYSQSNEASIEQLELQRSEPHRLPRNRVYHTYRRDQPAAFECFMTALKMVRNRRTNNSEGITTLLAYNFDNFWEPLIFNLGYAALYTNRVDQPLLQEGPFADF</sequence>